<proteinExistence type="inferred from homology"/>
<keyword evidence="11" id="KW-1185">Reference proteome</keyword>
<dbReference type="RefSeq" id="WP_379698207.1">
    <property type="nucleotide sequence ID" value="NZ_JBHSXH010000015.1"/>
</dbReference>
<keyword evidence="3 8" id="KW-0547">Nucleotide-binding</keyword>
<gene>
    <name evidence="8" type="primary">guaAA</name>
    <name evidence="10" type="ORF">ACFQEV_16080</name>
</gene>
<organism evidence="10 11">
    <name type="scientific">Halopelagius fulvigenes</name>
    <dbReference type="NCBI Taxonomy" id="1198324"/>
    <lineage>
        <taxon>Archaea</taxon>
        <taxon>Methanobacteriati</taxon>
        <taxon>Methanobacteriota</taxon>
        <taxon>Stenosarchaea group</taxon>
        <taxon>Halobacteria</taxon>
        <taxon>Halobacteriales</taxon>
        <taxon>Haloferacaceae</taxon>
    </lineage>
</organism>
<evidence type="ECO:0000259" key="9">
    <source>
        <dbReference type="Pfam" id="PF00117"/>
    </source>
</evidence>
<dbReference type="EC" id="6.3.5.2" evidence="8"/>
<protein>
    <recommendedName>
        <fullName evidence="8">GMP synthase [glutamine-hydrolyzing] subunit A</fullName>
        <ecNumber evidence="8">6.3.5.2</ecNumber>
    </recommendedName>
    <alternativeName>
        <fullName evidence="8">Glutamine amidotransferase</fullName>
    </alternativeName>
</protein>
<feature type="active site" description="Nucleophile" evidence="8">
    <location>
        <position position="73"/>
    </location>
</feature>
<comment type="subunit">
    <text evidence="8">Heterodimer composed of a glutamine amidotransferase subunit (A) and a GMP-binding subunit (B).</text>
</comment>
<dbReference type="CDD" id="cd01742">
    <property type="entry name" value="GATase1_GMP_Synthase"/>
    <property type="match status" value="1"/>
</dbReference>
<sequence length="183" mass="19764">MTRIVVIDNHGQFTHLEHRALRDLGVDVELLDNDTPAEEIDADGVVLSGGPDMDRIGNCADYLELDVPVLGICLGMQILAAELDGAVGSGDYGGYADVNVEILDDEDPLVGSLAPETRVWASHADEVKELPEGFVHTGTSDVCGIESMSDTDRDLYGVQWHPEVAHTEEGQAVFENFLGICEQ</sequence>
<dbReference type="InterPro" id="IPR029062">
    <property type="entry name" value="Class_I_gatase-like"/>
</dbReference>
<evidence type="ECO:0000256" key="5">
    <source>
        <dbReference type="ARBA" id="ARBA00022755"/>
    </source>
</evidence>
<dbReference type="GO" id="GO:0003922">
    <property type="term" value="F:GMP synthase (glutamine-hydrolyzing) activity"/>
    <property type="evidence" value="ECO:0007669"/>
    <property type="project" value="UniProtKB-UniRule"/>
</dbReference>
<accession>A0ABD5U5Z1</accession>
<keyword evidence="7 8" id="KW-0315">Glutamine amidotransferase</keyword>
<dbReference type="HAMAP" id="MF_01510">
    <property type="entry name" value="GMP_synthase_A"/>
    <property type="match status" value="1"/>
</dbReference>
<dbReference type="Pfam" id="PF00117">
    <property type="entry name" value="GATase"/>
    <property type="match status" value="1"/>
</dbReference>
<evidence type="ECO:0000256" key="4">
    <source>
        <dbReference type="ARBA" id="ARBA00022749"/>
    </source>
</evidence>
<keyword evidence="2 8" id="KW-0436">Ligase</keyword>
<feature type="active site" evidence="8">
    <location>
        <position position="163"/>
    </location>
</feature>
<evidence type="ECO:0000256" key="2">
    <source>
        <dbReference type="ARBA" id="ARBA00022598"/>
    </source>
</evidence>
<evidence type="ECO:0000256" key="7">
    <source>
        <dbReference type="ARBA" id="ARBA00022962"/>
    </source>
</evidence>
<dbReference type="PROSITE" id="PS51273">
    <property type="entry name" value="GATASE_TYPE_1"/>
    <property type="match status" value="1"/>
</dbReference>
<dbReference type="PRINTS" id="PR00097">
    <property type="entry name" value="ANTSNTHASEII"/>
</dbReference>
<reference evidence="10 11" key="1">
    <citation type="journal article" date="2019" name="Int. J. Syst. Evol. Microbiol.">
        <title>The Global Catalogue of Microorganisms (GCM) 10K type strain sequencing project: providing services to taxonomists for standard genome sequencing and annotation.</title>
        <authorList>
            <consortium name="The Broad Institute Genomics Platform"/>
            <consortium name="The Broad Institute Genome Sequencing Center for Infectious Disease"/>
            <person name="Wu L."/>
            <person name="Ma J."/>
        </authorList>
    </citation>
    <scope>NUCLEOTIDE SEQUENCE [LARGE SCALE GENOMIC DNA]</scope>
    <source>
        <strain evidence="10 11">YIM 94188</strain>
    </source>
</reference>
<evidence type="ECO:0000256" key="3">
    <source>
        <dbReference type="ARBA" id="ARBA00022741"/>
    </source>
</evidence>
<dbReference type="NCBIfam" id="NF001975">
    <property type="entry name" value="PRK00758.1"/>
    <property type="match status" value="1"/>
</dbReference>
<dbReference type="EMBL" id="JBHSXH010000015">
    <property type="protein sequence ID" value="MFC6826503.1"/>
    <property type="molecule type" value="Genomic_DNA"/>
</dbReference>
<evidence type="ECO:0000313" key="11">
    <source>
        <dbReference type="Proteomes" id="UP001596408"/>
    </source>
</evidence>
<dbReference type="Proteomes" id="UP001596408">
    <property type="component" value="Unassembled WGS sequence"/>
</dbReference>
<dbReference type="AlphaFoldDB" id="A0ABD5U5Z1"/>
<keyword evidence="5 8" id="KW-0658">Purine biosynthesis</keyword>
<evidence type="ECO:0000256" key="6">
    <source>
        <dbReference type="ARBA" id="ARBA00022840"/>
    </source>
</evidence>
<comment type="caution">
    <text evidence="10">The sequence shown here is derived from an EMBL/GenBank/DDBJ whole genome shotgun (WGS) entry which is preliminary data.</text>
</comment>
<comment type="catalytic activity">
    <reaction evidence="8">
        <text>XMP + L-glutamine + ATP + H2O = GMP + L-glutamate + AMP + diphosphate + 2 H(+)</text>
        <dbReference type="Rhea" id="RHEA:11680"/>
        <dbReference type="ChEBI" id="CHEBI:15377"/>
        <dbReference type="ChEBI" id="CHEBI:15378"/>
        <dbReference type="ChEBI" id="CHEBI:29985"/>
        <dbReference type="ChEBI" id="CHEBI:30616"/>
        <dbReference type="ChEBI" id="CHEBI:33019"/>
        <dbReference type="ChEBI" id="CHEBI:57464"/>
        <dbReference type="ChEBI" id="CHEBI:58115"/>
        <dbReference type="ChEBI" id="CHEBI:58359"/>
        <dbReference type="ChEBI" id="CHEBI:456215"/>
        <dbReference type="EC" id="6.3.5.2"/>
    </reaction>
</comment>
<keyword evidence="4 8" id="KW-0332">GMP biosynthesis</keyword>
<evidence type="ECO:0000256" key="1">
    <source>
        <dbReference type="ARBA" id="ARBA00002332"/>
    </source>
</evidence>
<dbReference type="Gene3D" id="3.40.50.880">
    <property type="match status" value="1"/>
</dbReference>
<comment type="function">
    <text evidence="1 8">Catalyzes the synthesis of GMP from XMP.</text>
</comment>
<dbReference type="NCBIfam" id="TIGR00888">
    <property type="entry name" value="guaA_Nterm"/>
    <property type="match status" value="1"/>
</dbReference>
<evidence type="ECO:0000256" key="8">
    <source>
        <dbReference type="HAMAP-Rule" id="MF_01510"/>
    </source>
</evidence>
<dbReference type="InterPro" id="IPR017926">
    <property type="entry name" value="GATASE"/>
</dbReference>
<dbReference type="SUPFAM" id="SSF52317">
    <property type="entry name" value="Class I glutamine amidotransferase-like"/>
    <property type="match status" value="1"/>
</dbReference>
<dbReference type="InterPro" id="IPR023686">
    <property type="entry name" value="GMP_synthase_A"/>
</dbReference>
<feature type="active site" evidence="8">
    <location>
        <position position="161"/>
    </location>
</feature>
<dbReference type="InterPro" id="IPR004739">
    <property type="entry name" value="GMP_synth_GATase"/>
</dbReference>
<dbReference type="FunFam" id="3.40.50.880:FF:000047">
    <property type="entry name" value="GMP synthase [glutamine-hydrolyzing] subunit A"/>
    <property type="match status" value="1"/>
</dbReference>
<dbReference type="GO" id="GO:0005524">
    <property type="term" value="F:ATP binding"/>
    <property type="evidence" value="ECO:0007669"/>
    <property type="project" value="UniProtKB-KW"/>
</dbReference>
<dbReference type="PRINTS" id="PR00096">
    <property type="entry name" value="GATASE"/>
</dbReference>
<dbReference type="PANTHER" id="PTHR11922:SF2">
    <property type="entry name" value="GMP SYNTHASE [GLUTAMINE-HYDROLYZING]"/>
    <property type="match status" value="1"/>
</dbReference>
<evidence type="ECO:0000313" key="10">
    <source>
        <dbReference type="EMBL" id="MFC6826503.1"/>
    </source>
</evidence>
<dbReference type="PANTHER" id="PTHR11922">
    <property type="entry name" value="GMP SYNTHASE-RELATED"/>
    <property type="match status" value="1"/>
</dbReference>
<name>A0ABD5U5Z1_9EURY</name>
<comment type="pathway">
    <text evidence="8">Purine metabolism; GMP biosynthesis; GMP from XMP (L-Gln route): step 1/1.</text>
</comment>
<feature type="domain" description="Glutamine amidotransferase" evidence="9">
    <location>
        <begin position="5"/>
        <end position="178"/>
    </location>
</feature>
<keyword evidence="6 8" id="KW-0067">ATP-binding</keyword>